<dbReference type="Proteomes" id="UP000537989">
    <property type="component" value="Unassembled WGS sequence"/>
</dbReference>
<feature type="chain" id="PRO_5042976790" evidence="2">
    <location>
        <begin position="23"/>
        <end position="130"/>
    </location>
</feature>
<name>A0AAN5Z7N3_FUSAU</name>
<evidence type="ECO:0000256" key="1">
    <source>
        <dbReference type="SAM" id="MobiDB-lite"/>
    </source>
</evidence>
<keyword evidence="2" id="KW-0732">Signal</keyword>
<sequence>MRTVSSVLAFLLAGGFLSASYTIEIPEDAIWVTSWDQLHEMAAKYQDTALEPKYGGNVIEVDGKIVLATDDKITKEIDDLVQQLEKNDPEAKEEPKISKRRDLNVLEPRRRCSHPDYHPVGEGYVSRIGD</sequence>
<feature type="compositionally biased region" description="Basic and acidic residues" evidence="1">
    <location>
        <begin position="85"/>
        <end position="119"/>
    </location>
</feature>
<comment type="caution">
    <text evidence="3">The sequence shown here is derived from an EMBL/GenBank/DDBJ whole genome shotgun (WGS) entry which is preliminary data.</text>
</comment>
<keyword evidence="4" id="KW-1185">Reference proteome</keyword>
<proteinExistence type="predicted"/>
<reference evidence="3 4" key="1">
    <citation type="submission" date="2020-02" db="EMBL/GenBank/DDBJ databases">
        <title>Identification and distribution of gene clusters putatively required for synthesis of sphingolipid metabolism inhibitors in phylogenetically diverse species of the filamentous fungus Fusarium.</title>
        <authorList>
            <person name="Kim H.-S."/>
            <person name="Busman M."/>
            <person name="Brown D.W."/>
            <person name="Divon H."/>
            <person name="Uhlig S."/>
            <person name="Proctor R.H."/>
        </authorList>
    </citation>
    <scope>NUCLEOTIDE SEQUENCE [LARGE SCALE GENOMIC DNA]</scope>
    <source>
        <strain evidence="3 4">NRRL 2903</strain>
    </source>
</reference>
<organism evidence="3 4">
    <name type="scientific">Fusarium austroamericanum</name>
    <dbReference type="NCBI Taxonomy" id="282268"/>
    <lineage>
        <taxon>Eukaryota</taxon>
        <taxon>Fungi</taxon>
        <taxon>Dikarya</taxon>
        <taxon>Ascomycota</taxon>
        <taxon>Pezizomycotina</taxon>
        <taxon>Sordariomycetes</taxon>
        <taxon>Hypocreomycetidae</taxon>
        <taxon>Hypocreales</taxon>
        <taxon>Nectriaceae</taxon>
        <taxon>Fusarium</taxon>
    </lineage>
</organism>
<dbReference type="AlphaFoldDB" id="A0AAN5Z7N3"/>
<protein>
    <submittedName>
        <fullName evidence="3">Uncharacterized protein</fullName>
    </submittedName>
</protein>
<feature type="signal peptide" evidence="2">
    <location>
        <begin position="1"/>
        <end position="22"/>
    </location>
</feature>
<evidence type="ECO:0000313" key="4">
    <source>
        <dbReference type="Proteomes" id="UP000537989"/>
    </source>
</evidence>
<evidence type="ECO:0000256" key="2">
    <source>
        <dbReference type="SAM" id="SignalP"/>
    </source>
</evidence>
<evidence type="ECO:0000313" key="3">
    <source>
        <dbReference type="EMBL" id="KAF5235609.1"/>
    </source>
</evidence>
<feature type="region of interest" description="Disordered" evidence="1">
    <location>
        <begin position="84"/>
        <end position="130"/>
    </location>
</feature>
<dbReference type="EMBL" id="JAAMOD010000196">
    <property type="protein sequence ID" value="KAF5235609.1"/>
    <property type="molecule type" value="Genomic_DNA"/>
</dbReference>
<gene>
    <name evidence="3" type="ORF">FAUST_6977</name>
</gene>
<accession>A0AAN5Z7N3</accession>